<dbReference type="PANTHER" id="PTHR43255">
    <property type="entry name" value="IRON-SULFUR-BINDING OXIDOREDUCTASE FADF-RELATED-RELATED"/>
    <property type="match status" value="1"/>
</dbReference>
<evidence type="ECO:0000259" key="6">
    <source>
        <dbReference type="PROSITE" id="PS51379"/>
    </source>
</evidence>
<keyword evidence="2" id="KW-0479">Metal-binding</keyword>
<dbReference type="Pfam" id="PF13183">
    <property type="entry name" value="Fer4_8"/>
    <property type="match status" value="1"/>
</dbReference>
<evidence type="ECO:0000256" key="2">
    <source>
        <dbReference type="ARBA" id="ARBA00022723"/>
    </source>
</evidence>
<evidence type="ECO:0000256" key="5">
    <source>
        <dbReference type="ARBA" id="ARBA00023014"/>
    </source>
</evidence>
<dbReference type="PANTHER" id="PTHR43255:SF1">
    <property type="entry name" value="IRON-SULFUR-BINDING OXIDOREDUCTASE FADF-RELATED"/>
    <property type="match status" value="1"/>
</dbReference>
<name>A0A0W8F9Z2_9ZZZZ</name>
<feature type="domain" description="4Fe-4S ferredoxin-type" evidence="6">
    <location>
        <begin position="5"/>
        <end position="33"/>
    </location>
</feature>
<protein>
    <submittedName>
        <fullName evidence="7">Fe-s oxidoreductase</fullName>
    </submittedName>
</protein>
<sequence>MQNMKQDKRAFNLCVRCGTCRTVCPAFLESGWESANTRGRMMIIKELTSGRLQADGDVLRSLNTCTTCGLCTENCPAGISPPEIIERARRMLAIQGKVTPEQDALSRSIFQSGNTFGTGDDRLAWLQDRSLVRKKADYVYFVGCMNSYRYHETAKNTFSLLSRFGATLLPGEQCCGSPLLRMGFDASELIEENSRQIREIGASTVITGCAGCYTTLKNSYGNQFQVLSVPEFLASHISEIDLKPLDITVTYHDPCHLGRHNRIYEQPRQVIRAICRLVEMKASRNAARCCGGGGGVRAGYKDLSLQMARRRLEDVPDDVDYIVTSCPLCIRNLRDGGGGEKVIDLVDLVGMAME</sequence>
<dbReference type="PROSITE" id="PS00198">
    <property type="entry name" value="4FE4S_FER_1"/>
    <property type="match status" value="2"/>
</dbReference>
<dbReference type="GO" id="GO:0016491">
    <property type="term" value="F:oxidoreductase activity"/>
    <property type="evidence" value="ECO:0007669"/>
    <property type="project" value="UniProtKB-KW"/>
</dbReference>
<dbReference type="PROSITE" id="PS51379">
    <property type="entry name" value="4FE4S_FER_2"/>
    <property type="match status" value="2"/>
</dbReference>
<evidence type="ECO:0000313" key="7">
    <source>
        <dbReference type="EMBL" id="KUG17716.1"/>
    </source>
</evidence>
<dbReference type="InterPro" id="IPR017896">
    <property type="entry name" value="4Fe4S_Fe-S-bd"/>
</dbReference>
<dbReference type="InterPro" id="IPR009051">
    <property type="entry name" value="Helical_ferredxn"/>
</dbReference>
<evidence type="ECO:0000256" key="4">
    <source>
        <dbReference type="ARBA" id="ARBA00023004"/>
    </source>
</evidence>
<keyword evidence="4" id="KW-0408">Iron</keyword>
<dbReference type="AlphaFoldDB" id="A0A0W8F9Z2"/>
<dbReference type="GO" id="GO:0005886">
    <property type="term" value="C:plasma membrane"/>
    <property type="evidence" value="ECO:0007669"/>
    <property type="project" value="TreeGrafter"/>
</dbReference>
<dbReference type="InterPro" id="IPR004017">
    <property type="entry name" value="Cys_rich_dom"/>
</dbReference>
<organism evidence="7">
    <name type="scientific">hydrocarbon metagenome</name>
    <dbReference type="NCBI Taxonomy" id="938273"/>
    <lineage>
        <taxon>unclassified sequences</taxon>
        <taxon>metagenomes</taxon>
        <taxon>ecological metagenomes</taxon>
    </lineage>
</organism>
<feature type="domain" description="4Fe-4S ferredoxin-type" evidence="6">
    <location>
        <begin position="56"/>
        <end position="85"/>
    </location>
</feature>
<gene>
    <name evidence="7" type="ORF">ASZ90_012641</name>
</gene>
<reference evidence="7" key="1">
    <citation type="journal article" date="2015" name="Proc. Natl. Acad. Sci. U.S.A.">
        <title>Networks of energetic and metabolic interactions define dynamics in microbial communities.</title>
        <authorList>
            <person name="Embree M."/>
            <person name="Liu J.K."/>
            <person name="Al-Bassam M.M."/>
            <person name="Zengler K."/>
        </authorList>
    </citation>
    <scope>NUCLEOTIDE SEQUENCE</scope>
</reference>
<dbReference type="Gene3D" id="1.10.1060.10">
    <property type="entry name" value="Alpha-helical ferredoxin"/>
    <property type="match status" value="1"/>
</dbReference>
<dbReference type="InterPro" id="IPR017900">
    <property type="entry name" value="4Fe4S_Fe_S_CS"/>
</dbReference>
<dbReference type="EMBL" id="LNQE01001425">
    <property type="protein sequence ID" value="KUG17716.1"/>
    <property type="molecule type" value="Genomic_DNA"/>
</dbReference>
<keyword evidence="1" id="KW-0004">4Fe-4S</keyword>
<evidence type="ECO:0000256" key="1">
    <source>
        <dbReference type="ARBA" id="ARBA00022485"/>
    </source>
</evidence>
<evidence type="ECO:0000256" key="3">
    <source>
        <dbReference type="ARBA" id="ARBA00023002"/>
    </source>
</evidence>
<accession>A0A0W8F9Z2</accession>
<comment type="caution">
    <text evidence="7">The sequence shown here is derived from an EMBL/GenBank/DDBJ whole genome shotgun (WGS) entry which is preliminary data.</text>
</comment>
<dbReference type="SMR" id="A0A0W8F9Z2"/>
<dbReference type="Pfam" id="PF02754">
    <property type="entry name" value="CCG"/>
    <property type="match status" value="2"/>
</dbReference>
<dbReference type="SUPFAM" id="SSF46548">
    <property type="entry name" value="alpha-helical ferredoxin"/>
    <property type="match status" value="1"/>
</dbReference>
<proteinExistence type="predicted"/>
<dbReference type="GO" id="GO:0046872">
    <property type="term" value="F:metal ion binding"/>
    <property type="evidence" value="ECO:0007669"/>
    <property type="project" value="UniProtKB-KW"/>
</dbReference>
<dbReference type="InterPro" id="IPR051460">
    <property type="entry name" value="HdrC_iron-sulfur_subunit"/>
</dbReference>
<keyword evidence="5" id="KW-0411">Iron-sulfur</keyword>
<dbReference type="GO" id="GO:0051539">
    <property type="term" value="F:4 iron, 4 sulfur cluster binding"/>
    <property type="evidence" value="ECO:0007669"/>
    <property type="project" value="UniProtKB-KW"/>
</dbReference>
<keyword evidence="3" id="KW-0560">Oxidoreductase</keyword>